<feature type="transmembrane region" description="Helical" evidence="2">
    <location>
        <begin position="238"/>
        <end position="259"/>
    </location>
</feature>
<evidence type="ECO:0000256" key="2">
    <source>
        <dbReference type="SAM" id="Phobius"/>
    </source>
</evidence>
<keyword evidence="2" id="KW-0812">Transmembrane</keyword>
<feature type="transmembrane region" description="Helical" evidence="2">
    <location>
        <begin position="265"/>
        <end position="285"/>
    </location>
</feature>
<evidence type="ECO:0000313" key="4">
    <source>
        <dbReference type="Proteomes" id="UP000654370"/>
    </source>
</evidence>
<keyword evidence="2" id="KW-0472">Membrane</keyword>
<dbReference type="AlphaFoldDB" id="A0A8H7PTW7"/>
<dbReference type="Pfam" id="PF01554">
    <property type="entry name" value="MatE"/>
    <property type="match status" value="2"/>
</dbReference>
<dbReference type="Proteomes" id="UP000654370">
    <property type="component" value="Unassembled WGS sequence"/>
</dbReference>
<evidence type="ECO:0000313" key="3">
    <source>
        <dbReference type="EMBL" id="KAG2179758.1"/>
    </source>
</evidence>
<keyword evidence="2" id="KW-1133">Transmembrane helix</keyword>
<dbReference type="GO" id="GO:0042910">
    <property type="term" value="F:xenobiotic transmembrane transporter activity"/>
    <property type="evidence" value="ECO:0007669"/>
    <property type="project" value="InterPro"/>
</dbReference>
<feature type="transmembrane region" description="Helical" evidence="2">
    <location>
        <begin position="55"/>
        <end position="79"/>
    </location>
</feature>
<feature type="transmembrane region" description="Helical" evidence="2">
    <location>
        <begin position="6"/>
        <end position="27"/>
    </location>
</feature>
<accession>A0A8H7PTW7</accession>
<proteinExistence type="inferred from homology"/>
<evidence type="ECO:0000256" key="1">
    <source>
        <dbReference type="ARBA" id="ARBA00010199"/>
    </source>
</evidence>
<gene>
    <name evidence="3" type="ORF">INT43_003541</name>
</gene>
<dbReference type="GO" id="GO:0016020">
    <property type="term" value="C:membrane"/>
    <property type="evidence" value="ECO:0007669"/>
    <property type="project" value="InterPro"/>
</dbReference>
<comment type="caution">
    <text evidence="3">The sequence shown here is derived from an EMBL/GenBank/DDBJ whole genome shotgun (WGS) entry which is preliminary data.</text>
</comment>
<dbReference type="InterPro" id="IPR002528">
    <property type="entry name" value="MATE_fam"/>
</dbReference>
<dbReference type="GO" id="GO:0015297">
    <property type="term" value="F:antiporter activity"/>
    <property type="evidence" value="ECO:0007669"/>
    <property type="project" value="InterPro"/>
</dbReference>
<keyword evidence="4" id="KW-1185">Reference proteome</keyword>
<dbReference type="OrthoDB" id="2126698at2759"/>
<sequence length="306" mass="33477">GTNELAAFALASMLAGLTGWSIAVGIATAMDSSHDGEEESQDIDSYLSIQFQKTLLALAVLLVPVGVIWWNAAILLTMLGQDNEIVALCGMEGMDNQGLFWLFYFPEVGSNMRVHGIINLAAHSILMMVASSTFILPFGISVSAATRIDHWLEYDEPTYARRSLQAAFFLSTMFGVVITIFYRLVAQFIAAAFTSQPDTASILIDILPLVGICQLFEGISTVASGALRGLNRHLVGTYTTLLTYYCLIFPLAFLLSFAYDMSLSGLWYAMIVGFAVNSVGLLLYLKGSVDWNREVELANNRECDDI</sequence>
<dbReference type="PANTHER" id="PTHR11206">
    <property type="entry name" value="MULTIDRUG RESISTANCE PROTEIN"/>
    <property type="match status" value="1"/>
</dbReference>
<name>A0A8H7PTW7_MORIS</name>
<feature type="transmembrane region" description="Helical" evidence="2">
    <location>
        <begin position="85"/>
        <end position="105"/>
    </location>
</feature>
<feature type="transmembrane region" description="Helical" evidence="2">
    <location>
        <begin position="164"/>
        <end position="185"/>
    </location>
</feature>
<feature type="non-terminal residue" evidence="3">
    <location>
        <position position="1"/>
    </location>
</feature>
<organism evidence="3 4">
    <name type="scientific">Mortierella isabellina</name>
    <name type="common">Filamentous fungus</name>
    <name type="synonym">Umbelopsis isabellina</name>
    <dbReference type="NCBI Taxonomy" id="91625"/>
    <lineage>
        <taxon>Eukaryota</taxon>
        <taxon>Fungi</taxon>
        <taxon>Fungi incertae sedis</taxon>
        <taxon>Mucoromycota</taxon>
        <taxon>Mucoromycotina</taxon>
        <taxon>Umbelopsidomycetes</taxon>
        <taxon>Umbelopsidales</taxon>
        <taxon>Umbelopsidaceae</taxon>
        <taxon>Umbelopsis</taxon>
    </lineage>
</organism>
<comment type="similarity">
    <text evidence="1">Belongs to the multi antimicrobial extrusion (MATE) (TC 2.A.66.1) family.</text>
</comment>
<reference evidence="3" key="1">
    <citation type="submission" date="2020-12" db="EMBL/GenBank/DDBJ databases">
        <title>Metabolic potential, ecology and presence of endohyphal bacteria is reflected in genomic diversity of Mucoromycotina.</title>
        <authorList>
            <person name="Muszewska A."/>
            <person name="Okrasinska A."/>
            <person name="Steczkiewicz K."/>
            <person name="Drgas O."/>
            <person name="Orlowska M."/>
            <person name="Perlinska-Lenart U."/>
            <person name="Aleksandrzak-Piekarczyk T."/>
            <person name="Szatraj K."/>
            <person name="Zielenkiewicz U."/>
            <person name="Pilsyk S."/>
            <person name="Malc E."/>
            <person name="Mieczkowski P."/>
            <person name="Kruszewska J.S."/>
            <person name="Biernat P."/>
            <person name="Pawlowska J."/>
        </authorList>
    </citation>
    <scope>NUCLEOTIDE SEQUENCE</scope>
    <source>
        <strain evidence="3">WA0000067209</strain>
    </source>
</reference>
<protein>
    <submittedName>
        <fullName evidence="3">Uncharacterized protein</fullName>
    </submittedName>
</protein>
<dbReference type="EMBL" id="JAEPQZ010000006">
    <property type="protein sequence ID" value="KAG2179758.1"/>
    <property type="molecule type" value="Genomic_DNA"/>
</dbReference>
<feature type="transmembrane region" description="Helical" evidence="2">
    <location>
        <begin position="117"/>
        <end position="144"/>
    </location>
</feature>